<dbReference type="SUPFAM" id="SSF46785">
    <property type="entry name" value="Winged helix' DNA-binding domain"/>
    <property type="match status" value="1"/>
</dbReference>
<dbReference type="PANTHER" id="PTHR33169:SF13">
    <property type="entry name" value="PADR-FAMILY TRANSCRIPTIONAL REGULATOR"/>
    <property type="match status" value="1"/>
</dbReference>
<dbReference type="InterPro" id="IPR005149">
    <property type="entry name" value="Tscrpt_reg_PadR_N"/>
</dbReference>
<dbReference type="PANTHER" id="PTHR33169">
    <property type="entry name" value="PADR-FAMILY TRANSCRIPTIONAL REGULATOR"/>
    <property type="match status" value="1"/>
</dbReference>
<sequence length="107" mass="11450">MMVRRKQDVAWADPALLILGSLAAGPKHGYAIVQDTEESAGVTLGPGTLYAALSRLEARGYVRALPGEDRRRPYEITASGSALLTERLKAMSSFASHGLARLKTAQP</sequence>
<dbReference type="AlphaFoldDB" id="A0A7Y7IJT2"/>
<dbReference type="RefSeq" id="WP_176636442.1">
    <property type="nucleotide sequence ID" value="NZ_JAAMFM010000039.1"/>
</dbReference>
<dbReference type="Pfam" id="PF03551">
    <property type="entry name" value="PadR"/>
    <property type="match status" value="1"/>
</dbReference>
<comment type="caution">
    <text evidence="2">The sequence shown here is derived from an EMBL/GenBank/DDBJ whole genome shotgun (WGS) entry which is preliminary data.</text>
</comment>
<protein>
    <submittedName>
        <fullName evidence="2">PadR family transcriptional regulator</fullName>
    </submittedName>
</protein>
<reference evidence="2 3" key="1">
    <citation type="submission" date="2020-02" db="EMBL/GenBank/DDBJ databases">
        <title>Genome sequence of strain AETb3-4.</title>
        <authorList>
            <person name="Gao J."/>
            <person name="Zhang X."/>
        </authorList>
    </citation>
    <scope>NUCLEOTIDE SEQUENCE [LARGE SCALE GENOMIC DNA]</scope>
    <source>
        <strain evidence="2 3">AETb3-4</strain>
    </source>
</reference>
<proteinExistence type="predicted"/>
<organism evidence="2 3">
    <name type="scientific">Arthrobacter wenxiniae</name>
    <dbReference type="NCBI Taxonomy" id="2713570"/>
    <lineage>
        <taxon>Bacteria</taxon>
        <taxon>Bacillati</taxon>
        <taxon>Actinomycetota</taxon>
        <taxon>Actinomycetes</taxon>
        <taxon>Micrococcales</taxon>
        <taxon>Micrococcaceae</taxon>
        <taxon>Arthrobacter</taxon>
    </lineage>
</organism>
<gene>
    <name evidence="2" type="ORF">G6034_17800</name>
</gene>
<feature type="domain" description="Transcription regulator PadR N-terminal" evidence="1">
    <location>
        <begin position="18"/>
        <end position="85"/>
    </location>
</feature>
<accession>A0A7Y7IJT2</accession>
<evidence type="ECO:0000313" key="2">
    <source>
        <dbReference type="EMBL" id="NVM96725.1"/>
    </source>
</evidence>
<dbReference type="InterPro" id="IPR036390">
    <property type="entry name" value="WH_DNA-bd_sf"/>
</dbReference>
<dbReference type="Proteomes" id="UP000543556">
    <property type="component" value="Unassembled WGS sequence"/>
</dbReference>
<dbReference type="Gene3D" id="1.10.10.10">
    <property type="entry name" value="Winged helix-like DNA-binding domain superfamily/Winged helix DNA-binding domain"/>
    <property type="match status" value="1"/>
</dbReference>
<dbReference type="InterPro" id="IPR052509">
    <property type="entry name" value="Metal_resp_DNA-bind_regulator"/>
</dbReference>
<name>A0A7Y7IJT2_9MICC</name>
<evidence type="ECO:0000259" key="1">
    <source>
        <dbReference type="Pfam" id="PF03551"/>
    </source>
</evidence>
<dbReference type="InterPro" id="IPR036388">
    <property type="entry name" value="WH-like_DNA-bd_sf"/>
</dbReference>
<dbReference type="EMBL" id="JAAMFM010000039">
    <property type="protein sequence ID" value="NVM96725.1"/>
    <property type="molecule type" value="Genomic_DNA"/>
</dbReference>
<keyword evidence="3" id="KW-1185">Reference proteome</keyword>
<evidence type="ECO:0000313" key="3">
    <source>
        <dbReference type="Proteomes" id="UP000543556"/>
    </source>
</evidence>